<reference evidence="1 2" key="1">
    <citation type="journal article" date="2022" name="Hortic Res">
        <title>A haplotype resolved chromosomal level avocado genome allows analysis of novel avocado genes.</title>
        <authorList>
            <person name="Nath O."/>
            <person name="Fletcher S.J."/>
            <person name="Hayward A."/>
            <person name="Shaw L.M."/>
            <person name="Masouleh A.K."/>
            <person name="Furtado A."/>
            <person name="Henry R.J."/>
            <person name="Mitter N."/>
        </authorList>
    </citation>
    <scope>NUCLEOTIDE SEQUENCE [LARGE SCALE GENOMIC DNA]</scope>
    <source>
        <strain evidence="2">cv. Hass</strain>
    </source>
</reference>
<keyword evidence="2" id="KW-1185">Reference proteome</keyword>
<dbReference type="Proteomes" id="UP001234297">
    <property type="component" value="Chromosome 1"/>
</dbReference>
<proteinExistence type="predicted"/>
<name>A0ACC2MR05_PERAE</name>
<organism evidence="1 2">
    <name type="scientific">Persea americana</name>
    <name type="common">Avocado</name>
    <dbReference type="NCBI Taxonomy" id="3435"/>
    <lineage>
        <taxon>Eukaryota</taxon>
        <taxon>Viridiplantae</taxon>
        <taxon>Streptophyta</taxon>
        <taxon>Embryophyta</taxon>
        <taxon>Tracheophyta</taxon>
        <taxon>Spermatophyta</taxon>
        <taxon>Magnoliopsida</taxon>
        <taxon>Magnoliidae</taxon>
        <taxon>Laurales</taxon>
        <taxon>Lauraceae</taxon>
        <taxon>Persea</taxon>
    </lineage>
</organism>
<evidence type="ECO:0000313" key="2">
    <source>
        <dbReference type="Proteomes" id="UP001234297"/>
    </source>
</evidence>
<comment type="caution">
    <text evidence="1">The sequence shown here is derived from an EMBL/GenBank/DDBJ whole genome shotgun (WGS) entry which is preliminary data.</text>
</comment>
<sequence length="107" mass="12029">MMSPMRWPDYVWTHVRQVVVKEVYNLENAWVLGEAYGTRGFDPLENLMRAKWFEKEGGAAIDTSSWGSFGLEESKGYDPAYVGHQDGLMEADKIDGLPGQPAGVKFD</sequence>
<dbReference type="EMBL" id="CM056809">
    <property type="protein sequence ID" value="KAJ8648124.1"/>
    <property type="molecule type" value="Genomic_DNA"/>
</dbReference>
<accession>A0ACC2MR05</accession>
<protein>
    <submittedName>
        <fullName evidence="1">Uncharacterized protein</fullName>
    </submittedName>
</protein>
<evidence type="ECO:0000313" key="1">
    <source>
        <dbReference type="EMBL" id="KAJ8648124.1"/>
    </source>
</evidence>
<gene>
    <name evidence="1" type="ORF">MRB53_001147</name>
</gene>